<evidence type="ECO:0000313" key="2">
    <source>
        <dbReference type="EMBL" id="SVC02545.1"/>
    </source>
</evidence>
<dbReference type="EMBL" id="UINC01069288">
    <property type="protein sequence ID" value="SVC02545.1"/>
    <property type="molecule type" value="Genomic_DNA"/>
</dbReference>
<organism evidence="2">
    <name type="scientific">marine metagenome</name>
    <dbReference type="NCBI Taxonomy" id="408172"/>
    <lineage>
        <taxon>unclassified sequences</taxon>
        <taxon>metagenomes</taxon>
        <taxon>ecological metagenomes</taxon>
    </lineage>
</organism>
<sequence>VNDTNPMQEQKTTSPPVTRSSISEDESKPIQAETSLEKHLDEPTIDLNKLFPDAETDLNNLFPDDEVKSLLKKIIKNKKDMGLIKERLAAENEAPEDRDEEKITQNFLEPDKSE</sequence>
<feature type="non-terminal residue" evidence="2">
    <location>
        <position position="1"/>
    </location>
</feature>
<proteinExistence type="predicted"/>
<dbReference type="AlphaFoldDB" id="A0A382IT55"/>
<feature type="compositionally biased region" description="Polar residues" evidence="1">
    <location>
        <begin position="1"/>
        <end position="21"/>
    </location>
</feature>
<feature type="region of interest" description="Disordered" evidence="1">
    <location>
        <begin position="90"/>
        <end position="114"/>
    </location>
</feature>
<gene>
    <name evidence="2" type="ORF">METZ01_LOCUS255399</name>
</gene>
<accession>A0A382IT55</accession>
<name>A0A382IT55_9ZZZZ</name>
<evidence type="ECO:0000256" key="1">
    <source>
        <dbReference type="SAM" id="MobiDB-lite"/>
    </source>
</evidence>
<reference evidence="2" key="1">
    <citation type="submission" date="2018-05" db="EMBL/GenBank/DDBJ databases">
        <authorList>
            <person name="Lanie J.A."/>
            <person name="Ng W.-L."/>
            <person name="Kazmierczak K.M."/>
            <person name="Andrzejewski T.M."/>
            <person name="Davidsen T.M."/>
            <person name="Wayne K.J."/>
            <person name="Tettelin H."/>
            <person name="Glass J.I."/>
            <person name="Rusch D."/>
            <person name="Podicherti R."/>
            <person name="Tsui H.-C.T."/>
            <person name="Winkler M.E."/>
        </authorList>
    </citation>
    <scope>NUCLEOTIDE SEQUENCE</scope>
</reference>
<feature type="region of interest" description="Disordered" evidence="1">
    <location>
        <begin position="1"/>
        <end position="41"/>
    </location>
</feature>
<protein>
    <submittedName>
        <fullName evidence="2">Uncharacterized protein</fullName>
    </submittedName>
</protein>